<dbReference type="Proteomes" id="UP000593570">
    <property type="component" value="Unassembled WGS sequence"/>
</dbReference>
<feature type="transmembrane region" description="Helical" evidence="8">
    <location>
        <begin position="284"/>
        <end position="304"/>
    </location>
</feature>
<sequence length="556" mass="60850">MSKSITSVEPGPMATTKEHASTDMNYPPEVAALMKEFSGARYNKLMRKLDLRLIPMIAILYLIAYLDRGNIANARLAGLEEDLGMEGDQYNVALTIFFVSYIIFEVPANMALKYLSPRIWITLIAVSWGLVMTLMGIVHSYKGLLAARFMLGVPEAGIFPAAAYYITIWYSRHEAMYRTALFYATASLAGAFSGLLAYAITLMDGIGGLAGWQWIFILEGILTVICGVMAYFTIYNGPDSVSWLTDEEKAYIKMKLAYDGNRSGMGASEEGSKKKYIKDAFCDWQVYLSVVIYLGISVSTYGLVFGLPTIVSTLVSHSSISHVSQPRIPLVDLKLIQGYTDRAAQLMTIPPYVTACILTIVVAHLSDRLKRRGYFIAGALTFALVGFIIAITTAGNEKLARVTYAGCFIACCGFFPAFPGVISWLANNLAGPYKRAIAMSLQICKMSPYNNSLSAESRLLIILLVVALGNTGGLIGSNIYRAQEKPRYTTGYGISIGFISIAIIATGVMISVLSLTNKKRERYIEQNGGPDGVVDQHGDVALTEMGDKSPLFRYTL</sequence>
<feature type="transmembrane region" description="Helical" evidence="8">
    <location>
        <begin position="492"/>
        <end position="515"/>
    </location>
</feature>
<proteinExistence type="predicted"/>
<dbReference type="InterPro" id="IPR020846">
    <property type="entry name" value="MFS_dom"/>
</dbReference>
<evidence type="ECO:0000256" key="8">
    <source>
        <dbReference type="SAM" id="Phobius"/>
    </source>
</evidence>
<evidence type="ECO:0000256" key="6">
    <source>
        <dbReference type="ARBA" id="ARBA00023180"/>
    </source>
</evidence>
<dbReference type="PANTHER" id="PTHR43791">
    <property type="entry name" value="PERMEASE-RELATED"/>
    <property type="match status" value="1"/>
</dbReference>
<dbReference type="GO" id="GO:0016020">
    <property type="term" value="C:membrane"/>
    <property type="evidence" value="ECO:0007669"/>
    <property type="project" value="UniProtKB-SubCell"/>
</dbReference>
<feature type="transmembrane region" description="Helical" evidence="8">
    <location>
        <begin position="119"/>
        <end position="139"/>
    </location>
</feature>
<evidence type="ECO:0000256" key="3">
    <source>
        <dbReference type="ARBA" id="ARBA00022692"/>
    </source>
</evidence>
<feature type="transmembrane region" description="Helical" evidence="8">
    <location>
        <begin position="212"/>
        <end position="234"/>
    </location>
</feature>
<evidence type="ECO:0000259" key="9">
    <source>
        <dbReference type="PROSITE" id="PS50850"/>
    </source>
</evidence>
<dbReference type="EMBL" id="JACDXP010000008">
    <property type="protein sequence ID" value="KAF6519703.1"/>
    <property type="molecule type" value="Genomic_DNA"/>
</dbReference>
<evidence type="ECO:0000256" key="4">
    <source>
        <dbReference type="ARBA" id="ARBA00022989"/>
    </source>
</evidence>
<comment type="subcellular location">
    <subcellularLocation>
        <location evidence="1">Membrane</location>
        <topology evidence="1">Multi-pass membrane protein</topology>
    </subcellularLocation>
</comment>
<feature type="transmembrane region" description="Helical" evidence="8">
    <location>
        <begin position="403"/>
        <end position="426"/>
    </location>
</feature>
<feature type="transmembrane region" description="Helical" evidence="8">
    <location>
        <begin position="373"/>
        <end position="391"/>
    </location>
</feature>
<dbReference type="Gene3D" id="1.20.1250.20">
    <property type="entry name" value="MFS general substrate transporter like domains"/>
    <property type="match status" value="2"/>
</dbReference>
<keyword evidence="4 8" id="KW-1133">Transmembrane helix</keyword>
<dbReference type="SUPFAM" id="SSF103473">
    <property type="entry name" value="MFS general substrate transporter"/>
    <property type="match status" value="1"/>
</dbReference>
<accession>A0A8H6GK26</accession>
<keyword evidence="3 8" id="KW-0812">Transmembrane</keyword>
<reference evidence="10 11" key="1">
    <citation type="journal article" date="2020" name="bioRxiv">
        <title>A chromosome-scale genome assembly for the Fusarium oxysporum strain Fo5176 to establish a model Arabidopsis-fungal pathosystem.</title>
        <authorList>
            <person name="Fokkens L."/>
            <person name="Guo L."/>
            <person name="Dora S."/>
            <person name="Wang B."/>
            <person name="Ye K."/>
            <person name="Sanchez-Rodriguez C."/>
            <person name="Croll D."/>
        </authorList>
    </citation>
    <scope>NUCLEOTIDE SEQUENCE [LARGE SCALE GENOMIC DNA]</scope>
    <source>
        <strain evidence="10 11">Fo5176</strain>
    </source>
</reference>
<evidence type="ECO:0000256" key="1">
    <source>
        <dbReference type="ARBA" id="ARBA00004141"/>
    </source>
</evidence>
<gene>
    <name evidence="10" type="ORF">HZS61_016120</name>
</gene>
<evidence type="ECO:0000313" key="10">
    <source>
        <dbReference type="EMBL" id="KAF6519703.1"/>
    </source>
</evidence>
<dbReference type="GO" id="GO:0022857">
    <property type="term" value="F:transmembrane transporter activity"/>
    <property type="evidence" value="ECO:0007669"/>
    <property type="project" value="InterPro"/>
</dbReference>
<protein>
    <recommendedName>
        <fullName evidence="9">Major facilitator superfamily (MFS) profile domain-containing protein</fullName>
    </recommendedName>
</protein>
<dbReference type="Pfam" id="PF07690">
    <property type="entry name" value="MFS_1"/>
    <property type="match status" value="1"/>
</dbReference>
<feature type="transmembrane region" description="Helical" evidence="8">
    <location>
        <begin position="145"/>
        <end position="168"/>
    </location>
</feature>
<name>A0A8H6GK26_FUSOX</name>
<feature type="region of interest" description="Disordered" evidence="7">
    <location>
        <begin position="1"/>
        <end position="21"/>
    </location>
</feature>
<dbReference type="PANTHER" id="PTHR43791:SF18">
    <property type="entry name" value="NICOTINIC ACID TRANSPORTER TNA1, PUTATIVE (AFU_ORTHOLOGUE AFUA_3G03820)-RELATED"/>
    <property type="match status" value="1"/>
</dbReference>
<evidence type="ECO:0000256" key="2">
    <source>
        <dbReference type="ARBA" id="ARBA00022448"/>
    </source>
</evidence>
<evidence type="ECO:0000313" key="11">
    <source>
        <dbReference type="Proteomes" id="UP000593570"/>
    </source>
</evidence>
<comment type="caution">
    <text evidence="10">The sequence shown here is derived from an EMBL/GenBank/DDBJ whole genome shotgun (WGS) entry which is preliminary data.</text>
</comment>
<keyword evidence="2" id="KW-0813">Transport</keyword>
<feature type="transmembrane region" description="Helical" evidence="8">
    <location>
        <begin position="459"/>
        <end position="480"/>
    </location>
</feature>
<dbReference type="AlphaFoldDB" id="A0A8H6GK26"/>
<organism evidence="10 11">
    <name type="scientific">Fusarium oxysporum f. sp. conglutinans</name>
    <dbReference type="NCBI Taxonomy" id="100902"/>
    <lineage>
        <taxon>Eukaryota</taxon>
        <taxon>Fungi</taxon>
        <taxon>Dikarya</taxon>
        <taxon>Ascomycota</taxon>
        <taxon>Pezizomycotina</taxon>
        <taxon>Sordariomycetes</taxon>
        <taxon>Hypocreomycetidae</taxon>
        <taxon>Hypocreales</taxon>
        <taxon>Nectriaceae</taxon>
        <taxon>Fusarium</taxon>
        <taxon>Fusarium oxysporum species complex</taxon>
    </lineage>
</organism>
<feature type="transmembrane region" description="Helical" evidence="8">
    <location>
        <begin position="49"/>
        <end position="66"/>
    </location>
</feature>
<keyword evidence="5 8" id="KW-0472">Membrane</keyword>
<feature type="transmembrane region" description="Helical" evidence="8">
    <location>
        <begin position="92"/>
        <end position="112"/>
    </location>
</feature>
<feature type="domain" description="Major facilitator superfamily (MFS) profile" evidence="9">
    <location>
        <begin position="53"/>
        <end position="520"/>
    </location>
</feature>
<evidence type="ECO:0000256" key="5">
    <source>
        <dbReference type="ARBA" id="ARBA00023136"/>
    </source>
</evidence>
<evidence type="ECO:0000256" key="7">
    <source>
        <dbReference type="SAM" id="MobiDB-lite"/>
    </source>
</evidence>
<dbReference type="FunFam" id="1.20.1250.20:FF:000034">
    <property type="entry name" value="MFS general substrate transporter"/>
    <property type="match status" value="1"/>
</dbReference>
<feature type="transmembrane region" description="Helical" evidence="8">
    <location>
        <begin position="180"/>
        <end position="200"/>
    </location>
</feature>
<dbReference type="PROSITE" id="PS50850">
    <property type="entry name" value="MFS"/>
    <property type="match status" value="1"/>
</dbReference>
<dbReference type="InterPro" id="IPR011701">
    <property type="entry name" value="MFS"/>
</dbReference>
<keyword evidence="6" id="KW-0325">Glycoprotein</keyword>
<dbReference type="InterPro" id="IPR036259">
    <property type="entry name" value="MFS_trans_sf"/>
</dbReference>
<feature type="transmembrane region" description="Helical" evidence="8">
    <location>
        <begin position="349"/>
        <end position="366"/>
    </location>
</feature>